<feature type="signal peptide" evidence="3">
    <location>
        <begin position="1"/>
        <end position="30"/>
    </location>
</feature>
<keyword evidence="3" id="KW-0732">Signal</keyword>
<organism evidence="5 6">
    <name type="scientific">Actinoalloteichus fjordicus</name>
    <dbReference type="NCBI Taxonomy" id="1612552"/>
    <lineage>
        <taxon>Bacteria</taxon>
        <taxon>Bacillati</taxon>
        <taxon>Actinomycetota</taxon>
        <taxon>Actinomycetes</taxon>
        <taxon>Pseudonocardiales</taxon>
        <taxon>Pseudonocardiaceae</taxon>
        <taxon>Actinoalloteichus</taxon>
    </lineage>
</organism>
<name>A0AAC9PPN6_9PSEU</name>
<feature type="chain" id="PRO_5042077401" evidence="3">
    <location>
        <begin position="31"/>
        <end position="417"/>
    </location>
</feature>
<sequence>MGIRMRVAQAGAALLGAAAILATTALPAFAATRGELLPAPNPDPDRGTRVSLEEGGDQITRLLSLGLDDGTILRTYCVELTVGAQTGAPMVEVPWDQYPTDVEGATFDENRENVLWILQHSFPSLPVDALNEELGTDLDQQEAIGGTQAAIWHYSNGAQLDGDNDADVIALFDYLTGEANVGIGEQPAPALQFSPAEVQGEAGGLVGPFSLETTAETVELAVDAPEGVQLVSRSGDAEPVAILDGDVATADLGELFLDVPADVAEGSATITANATATVDAGRLFIGDETANWTDVRHEVSRREMRTQSLIVAESTPTQLDSQATAEWIAAAPTTEPTPPGETTTPPAPSEPGETTTPPAPSTTTPPTTETDVEGVNDEDDLANTGASIWLPIIIGVVLVGGGAGALLMMRRKKTGEV</sequence>
<dbReference type="KEGG" id="acad:UA74_00825"/>
<dbReference type="EMBL" id="CP016076">
    <property type="protein sequence ID" value="APU12259.1"/>
    <property type="molecule type" value="Genomic_DNA"/>
</dbReference>
<keyword evidence="2" id="KW-1133">Transmembrane helix</keyword>
<accession>A0AAC9PPN6</accession>
<dbReference type="NCBIfam" id="TIGR01167">
    <property type="entry name" value="LPXTG_anchor"/>
    <property type="match status" value="1"/>
</dbReference>
<dbReference type="Gene3D" id="1.10.150.480">
    <property type="match status" value="1"/>
</dbReference>
<reference evidence="6" key="1">
    <citation type="submission" date="2016-06" db="EMBL/GenBank/DDBJ databases">
        <title>Complete genome sequence of Actinoalloteichus fjordicus DSM 46855 (=ADI127-17), type strain of the new species Actinoalloteichus fjordicus.</title>
        <authorList>
            <person name="Ruckert C."/>
            <person name="Nouioui I."/>
            <person name="Willmese J."/>
            <person name="van Wezel G."/>
            <person name="Klenk H.-P."/>
            <person name="Kalinowski J."/>
            <person name="Zotchev S.B."/>
        </authorList>
    </citation>
    <scope>NUCLEOTIDE SEQUENCE [LARGE SCALE GENOMIC DNA]</scope>
    <source>
        <strain evidence="6">ADI127-7</strain>
    </source>
</reference>
<evidence type="ECO:0000256" key="3">
    <source>
        <dbReference type="SAM" id="SignalP"/>
    </source>
</evidence>
<evidence type="ECO:0000313" key="5">
    <source>
        <dbReference type="EMBL" id="APU12259.1"/>
    </source>
</evidence>
<evidence type="ECO:0000256" key="2">
    <source>
        <dbReference type="SAM" id="Phobius"/>
    </source>
</evidence>
<keyword evidence="2" id="KW-0472">Membrane</keyword>
<dbReference type="InterPro" id="IPR023849">
    <property type="entry name" value="TQXA_dom"/>
</dbReference>
<feature type="transmembrane region" description="Helical" evidence="2">
    <location>
        <begin position="388"/>
        <end position="409"/>
    </location>
</feature>
<dbReference type="InterPro" id="IPR013552">
    <property type="entry name" value="Thioester_dom"/>
</dbReference>
<feature type="domain" description="Thioester" evidence="4">
    <location>
        <begin position="74"/>
        <end position="180"/>
    </location>
</feature>
<dbReference type="AlphaFoldDB" id="A0AAC9PPN6"/>
<feature type="compositionally biased region" description="Low complexity" evidence="1">
    <location>
        <begin position="350"/>
        <end position="369"/>
    </location>
</feature>
<dbReference type="NCBIfam" id="TIGR03934">
    <property type="entry name" value="TQXA_dom"/>
    <property type="match status" value="1"/>
</dbReference>
<dbReference type="RefSeq" id="WP_075738008.1">
    <property type="nucleotide sequence ID" value="NZ_CP016076.1"/>
</dbReference>
<dbReference type="Proteomes" id="UP000185511">
    <property type="component" value="Chromosome"/>
</dbReference>
<evidence type="ECO:0000259" key="4">
    <source>
        <dbReference type="Pfam" id="PF08341"/>
    </source>
</evidence>
<dbReference type="Pfam" id="PF08341">
    <property type="entry name" value="TED"/>
    <property type="match status" value="1"/>
</dbReference>
<feature type="compositionally biased region" description="Acidic residues" evidence="1">
    <location>
        <begin position="370"/>
        <end position="379"/>
    </location>
</feature>
<keyword evidence="2" id="KW-0812">Transmembrane</keyword>
<feature type="region of interest" description="Disordered" evidence="1">
    <location>
        <begin position="332"/>
        <end position="379"/>
    </location>
</feature>
<keyword evidence="6" id="KW-1185">Reference proteome</keyword>
<proteinExistence type="predicted"/>
<protein>
    <submittedName>
        <fullName evidence="5">TQXA domain</fullName>
    </submittedName>
</protein>
<feature type="compositionally biased region" description="Pro residues" evidence="1">
    <location>
        <begin position="335"/>
        <end position="349"/>
    </location>
</feature>
<evidence type="ECO:0000313" key="6">
    <source>
        <dbReference type="Proteomes" id="UP000185511"/>
    </source>
</evidence>
<evidence type="ECO:0000256" key="1">
    <source>
        <dbReference type="SAM" id="MobiDB-lite"/>
    </source>
</evidence>
<gene>
    <name evidence="5" type="ORF">UA74_00825</name>
</gene>